<evidence type="ECO:0000313" key="3">
    <source>
        <dbReference type="Proteomes" id="UP000281406"/>
    </source>
</evidence>
<protein>
    <submittedName>
        <fullName evidence="2">Uncharacterized protein</fullName>
    </submittedName>
</protein>
<dbReference type="Proteomes" id="UP000281406">
    <property type="component" value="Unassembled WGS sequence"/>
</dbReference>
<sequence length="96" mass="10154">MEIAYVTIATIECVNALFIAEPAPKRDYTALPLLAAPPARAKYIRIIGDVKLSLALIPGGAGTREPYPSPGADGSFQPDRSDADVRALSEAELRAS</sequence>
<keyword evidence="3" id="KW-1185">Reference proteome</keyword>
<organism evidence="2 3">
    <name type="scientific">Anabarilius grahami</name>
    <name type="common">Kanglang fish</name>
    <name type="synonym">Barilius grahami</name>
    <dbReference type="NCBI Taxonomy" id="495550"/>
    <lineage>
        <taxon>Eukaryota</taxon>
        <taxon>Metazoa</taxon>
        <taxon>Chordata</taxon>
        <taxon>Craniata</taxon>
        <taxon>Vertebrata</taxon>
        <taxon>Euteleostomi</taxon>
        <taxon>Actinopterygii</taxon>
        <taxon>Neopterygii</taxon>
        <taxon>Teleostei</taxon>
        <taxon>Ostariophysi</taxon>
        <taxon>Cypriniformes</taxon>
        <taxon>Xenocyprididae</taxon>
        <taxon>Xenocypridinae</taxon>
        <taxon>Xenocypridinae incertae sedis</taxon>
        <taxon>Anabarilius</taxon>
    </lineage>
</organism>
<proteinExistence type="predicted"/>
<feature type="region of interest" description="Disordered" evidence="1">
    <location>
        <begin position="61"/>
        <end position="96"/>
    </location>
</feature>
<feature type="compositionally biased region" description="Basic and acidic residues" evidence="1">
    <location>
        <begin position="79"/>
        <end position="96"/>
    </location>
</feature>
<evidence type="ECO:0000313" key="2">
    <source>
        <dbReference type="EMBL" id="ROL49362.1"/>
    </source>
</evidence>
<name>A0A3N0YT44_ANAGA</name>
<comment type="caution">
    <text evidence="2">The sequence shown here is derived from an EMBL/GenBank/DDBJ whole genome shotgun (WGS) entry which is preliminary data.</text>
</comment>
<gene>
    <name evidence="2" type="ORF">DPX16_15688</name>
</gene>
<evidence type="ECO:0000256" key="1">
    <source>
        <dbReference type="SAM" id="MobiDB-lite"/>
    </source>
</evidence>
<reference evidence="2 3" key="1">
    <citation type="submission" date="2018-10" db="EMBL/GenBank/DDBJ databases">
        <title>Genome assembly for a Yunnan-Guizhou Plateau 3E fish, Anabarilius grahami (Regan), and its evolutionary and genetic applications.</title>
        <authorList>
            <person name="Jiang W."/>
        </authorList>
    </citation>
    <scope>NUCLEOTIDE SEQUENCE [LARGE SCALE GENOMIC DNA]</scope>
    <source>
        <strain evidence="2">AG-KIZ</strain>
        <tissue evidence="2">Muscle</tissue>
    </source>
</reference>
<dbReference type="EMBL" id="RJVU01026577">
    <property type="protein sequence ID" value="ROL49362.1"/>
    <property type="molecule type" value="Genomic_DNA"/>
</dbReference>
<dbReference type="AlphaFoldDB" id="A0A3N0YT44"/>
<accession>A0A3N0YT44</accession>